<dbReference type="InterPro" id="IPR036389">
    <property type="entry name" value="RNase_III_sf"/>
</dbReference>
<comment type="catalytic activity">
    <reaction evidence="1 9">
        <text>Endonucleolytic cleavage to 5'-phosphomonoester.</text>
        <dbReference type="EC" id="3.1.26.3"/>
    </reaction>
</comment>
<dbReference type="InterPro" id="IPR014720">
    <property type="entry name" value="dsRBD_dom"/>
</dbReference>
<dbReference type="GO" id="GO:0046872">
    <property type="term" value="F:metal ion binding"/>
    <property type="evidence" value="ECO:0007669"/>
    <property type="project" value="UniProtKB-KW"/>
</dbReference>
<dbReference type="InterPro" id="IPR000999">
    <property type="entry name" value="RNase_III_dom"/>
</dbReference>
<evidence type="ECO:0000259" key="10">
    <source>
        <dbReference type="PROSITE" id="PS50137"/>
    </source>
</evidence>
<dbReference type="CDD" id="cd10845">
    <property type="entry name" value="DSRM_RNAse_III_family"/>
    <property type="match status" value="1"/>
</dbReference>
<dbReference type="PANTHER" id="PTHR11207:SF0">
    <property type="entry name" value="RIBONUCLEASE 3"/>
    <property type="match status" value="1"/>
</dbReference>
<dbReference type="Gene3D" id="1.10.1520.10">
    <property type="entry name" value="Ribonuclease III domain"/>
    <property type="match status" value="1"/>
</dbReference>
<feature type="domain" description="RNase III" evidence="11">
    <location>
        <begin position="20"/>
        <end position="148"/>
    </location>
</feature>
<proteinExistence type="inferred from homology"/>
<name>A0A7X2PB52_9SPIO</name>
<comment type="subunit">
    <text evidence="9">Homodimer.</text>
</comment>
<dbReference type="GO" id="GO:0003725">
    <property type="term" value="F:double-stranded RNA binding"/>
    <property type="evidence" value="ECO:0007669"/>
    <property type="project" value="TreeGrafter"/>
</dbReference>
<dbReference type="GO" id="GO:0006397">
    <property type="term" value="P:mRNA processing"/>
    <property type="evidence" value="ECO:0007669"/>
    <property type="project" value="UniProtKB-UniRule"/>
</dbReference>
<keyword evidence="9" id="KW-0963">Cytoplasm</keyword>
<dbReference type="GO" id="GO:0008033">
    <property type="term" value="P:tRNA processing"/>
    <property type="evidence" value="ECO:0007669"/>
    <property type="project" value="UniProtKB-KW"/>
</dbReference>
<dbReference type="GO" id="GO:0019843">
    <property type="term" value="F:rRNA binding"/>
    <property type="evidence" value="ECO:0007669"/>
    <property type="project" value="UniProtKB-KW"/>
</dbReference>
<gene>
    <name evidence="9 12" type="primary">rnc</name>
    <name evidence="12" type="ORF">FYJ80_02365</name>
</gene>
<evidence type="ECO:0000256" key="3">
    <source>
        <dbReference type="ARBA" id="ARBA00022552"/>
    </source>
</evidence>
<evidence type="ECO:0000313" key="13">
    <source>
        <dbReference type="Proteomes" id="UP000460549"/>
    </source>
</evidence>
<keyword evidence="13" id="KW-1185">Reference proteome</keyword>
<dbReference type="Proteomes" id="UP000460549">
    <property type="component" value="Unassembled WGS sequence"/>
</dbReference>
<dbReference type="AlphaFoldDB" id="A0A7X2PB52"/>
<accession>A0A7X2PB52</accession>
<keyword evidence="9" id="KW-0479">Metal-binding</keyword>
<keyword evidence="7 9" id="KW-0378">Hydrolase</keyword>
<keyword evidence="4 9" id="KW-0507">mRNA processing</keyword>
<feature type="active site" evidence="9">
    <location>
        <position position="137"/>
    </location>
</feature>
<feature type="active site" evidence="9">
    <location>
        <position position="65"/>
    </location>
</feature>
<dbReference type="NCBIfam" id="TIGR02191">
    <property type="entry name" value="RNaseIII"/>
    <property type="match status" value="1"/>
</dbReference>
<keyword evidence="5 9" id="KW-0540">Nuclease</keyword>
<comment type="caution">
    <text evidence="12">The sequence shown here is derived from an EMBL/GenBank/DDBJ whole genome shotgun (WGS) entry which is preliminary data.</text>
</comment>
<dbReference type="PROSITE" id="PS50142">
    <property type="entry name" value="RNASE_3_2"/>
    <property type="match status" value="1"/>
</dbReference>
<comment type="cofactor">
    <cofactor evidence="9">
        <name>Mg(2+)</name>
        <dbReference type="ChEBI" id="CHEBI:18420"/>
    </cofactor>
</comment>
<feature type="binding site" evidence="9">
    <location>
        <position position="61"/>
    </location>
    <ligand>
        <name>Mg(2+)</name>
        <dbReference type="ChEBI" id="CHEBI:18420"/>
    </ligand>
</feature>
<evidence type="ECO:0000256" key="1">
    <source>
        <dbReference type="ARBA" id="ARBA00000109"/>
    </source>
</evidence>
<dbReference type="GO" id="GO:0004525">
    <property type="term" value="F:ribonuclease III activity"/>
    <property type="evidence" value="ECO:0007669"/>
    <property type="project" value="UniProtKB-UniRule"/>
</dbReference>
<keyword evidence="9" id="KW-0819">tRNA processing</keyword>
<dbReference type="EMBL" id="VUNN01000003">
    <property type="protein sequence ID" value="MSU05626.1"/>
    <property type="molecule type" value="Genomic_DNA"/>
</dbReference>
<keyword evidence="9" id="KW-0460">Magnesium</keyword>
<evidence type="ECO:0000256" key="7">
    <source>
        <dbReference type="ARBA" id="ARBA00022801"/>
    </source>
</evidence>
<dbReference type="FunFam" id="1.10.1520.10:FF:000001">
    <property type="entry name" value="Ribonuclease 3"/>
    <property type="match status" value="1"/>
</dbReference>
<dbReference type="SMART" id="SM00358">
    <property type="entry name" value="DSRM"/>
    <property type="match status" value="1"/>
</dbReference>
<dbReference type="SUPFAM" id="SSF69065">
    <property type="entry name" value="RNase III domain-like"/>
    <property type="match status" value="1"/>
</dbReference>
<dbReference type="GO" id="GO:0010468">
    <property type="term" value="P:regulation of gene expression"/>
    <property type="evidence" value="ECO:0007669"/>
    <property type="project" value="TreeGrafter"/>
</dbReference>
<comment type="function">
    <text evidence="9">Digests double-stranded RNA. Involved in the processing of primary rRNA transcript to yield the immediate precursors to the large and small rRNAs (23S and 16S). Processes some mRNAs, and tRNAs when they are encoded in the rRNA operon. Processes pre-crRNA and tracrRNA of type II CRISPR loci if present in the organism.</text>
</comment>
<dbReference type="GO" id="GO:0006364">
    <property type="term" value="P:rRNA processing"/>
    <property type="evidence" value="ECO:0007669"/>
    <property type="project" value="UniProtKB-UniRule"/>
</dbReference>
<comment type="subcellular location">
    <subcellularLocation>
        <location evidence="9">Cytoplasm</location>
    </subcellularLocation>
</comment>
<evidence type="ECO:0000256" key="2">
    <source>
        <dbReference type="ARBA" id="ARBA00010183"/>
    </source>
</evidence>
<feature type="binding site" evidence="9">
    <location>
        <position position="134"/>
    </location>
    <ligand>
        <name>Mg(2+)</name>
        <dbReference type="ChEBI" id="CHEBI:18420"/>
    </ligand>
</feature>
<organism evidence="12 13">
    <name type="scientific">Bullifex porci</name>
    <dbReference type="NCBI Taxonomy" id="2606638"/>
    <lineage>
        <taxon>Bacteria</taxon>
        <taxon>Pseudomonadati</taxon>
        <taxon>Spirochaetota</taxon>
        <taxon>Spirochaetia</taxon>
        <taxon>Spirochaetales</taxon>
        <taxon>Spirochaetaceae</taxon>
        <taxon>Bullifex</taxon>
    </lineage>
</organism>
<keyword evidence="9" id="KW-0699">rRNA-binding</keyword>
<dbReference type="HAMAP" id="MF_00104">
    <property type="entry name" value="RNase_III"/>
    <property type="match status" value="1"/>
</dbReference>
<protein>
    <recommendedName>
        <fullName evidence="9">Ribonuclease 3</fullName>
        <ecNumber evidence="9">3.1.26.3</ecNumber>
    </recommendedName>
    <alternativeName>
        <fullName evidence="9">Ribonuclease III</fullName>
        <shortName evidence="9">RNase III</shortName>
    </alternativeName>
</protein>
<evidence type="ECO:0000256" key="6">
    <source>
        <dbReference type="ARBA" id="ARBA00022759"/>
    </source>
</evidence>
<dbReference type="Pfam" id="PF00035">
    <property type="entry name" value="dsrm"/>
    <property type="match status" value="1"/>
</dbReference>
<evidence type="ECO:0000256" key="8">
    <source>
        <dbReference type="ARBA" id="ARBA00022884"/>
    </source>
</evidence>
<evidence type="ECO:0000256" key="5">
    <source>
        <dbReference type="ARBA" id="ARBA00022722"/>
    </source>
</evidence>
<dbReference type="Pfam" id="PF14622">
    <property type="entry name" value="Ribonucleas_3_3"/>
    <property type="match status" value="1"/>
</dbReference>
<dbReference type="GO" id="GO:0005737">
    <property type="term" value="C:cytoplasm"/>
    <property type="evidence" value="ECO:0007669"/>
    <property type="project" value="UniProtKB-SubCell"/>
</dbReference>
<dbReference type="PANTHER" id="PTHR11207">
    <property type="entry name" value="RIBONUCLEASE III"/>
    <property type="match status" value="1"/>
</dbReference>
<evidence type="ECO:0000256" key="4">
    <source>
        <dbReference type="ARBA" id="ARBA00022664"/>
    </source>
</evidence>
<feature type="domain" description="DRBM" evidence="10">
    <location>
        <begin position="176"/>
        <end position="245"/>
    </location>
</feature>
<dbReference type="PROSITE" id="PS00517">
    <property type="entry name" value="RNASE_3_1"/>
    <property type="match status" value="1"/>
</dbReference>
<dbReference type="PROSITE" id="PS50137">
    <property type="entry name" value="DS_RBD"/>
    <property type="match status" value="1"/>
</dbReference>
<sequence length="247" mass="28043">MVEKYYLKAPQLNQKRIEELSVFQDTIGIHFTEIRLLNLAFTHTSYANEVIGDVDNNERLEFLGDSILGMVTAEYLFENLPVLKEGDFSRIKASVVSEDSLNEVALKLGVSDYLLLSKGEEMHQGRKKKAILADCMEAIIAAIYLDKGFECAKSFILSFIVGQVEKVLEGRNNNKDYKSILQIYFQKKKNKVPEYFLDHVEGPNHEQKFFVKVFLGQKCYGMAEGSNKKMAEQNAAHLALKQLGLCD</sequence>
<keyword evidence="6 9" id="KW-0255">Endonuclease</keyword>
<dbReference type="CDD" id="cd00593">
    <property type="entry name" value="RIBOc"/>
    <property type="match status" value="1"/>
</dbReference>
<dbReference type="Gene3D" id="3.30.160.20">
    <property type="match status" value="1"/>
</dbReference>
<evidence type="ECO:0000256" key="9">
    <source>
        <dbReference type="HAMAP-Rule" id="MF_00104"/>
    </source>
</evidence>
<dbReference type="SMART" id="SM00535">
    <property type="entry name" value="RIBOc"/>
    <property type="match status" value="1"/>
</dbReference>
<dbReference type="InterPro" id="IPR011907">
    <property type="entry name" value="RNase_III"/>
</dbReference>
<comment type="similarity">
    <text evidence="2">Belongs to the ribonuclease III family.</text>
</comment>
<dbReference type="EC" id="3.1.26.3" evidence="9"/>
<keyword evidence="3 9" id="KW-0698">rRNA processing</keyword>
<evidence type="ECO:0000313" key="12">
    <source>
        <dbReference type="EMBL" id="MSU05626.1"/>
    </source>
</evidence>
<keyword evidence="8 9" id="KW-0694">RNA-binding</keyword>
<evidence type="ECO:0000259" key="11">
    <source>
        <dbReference type="PROSITE" id="PS50142"/>
    </source>
</evidence>
<dbReference type="SUPFAM" id="SSF54768">
    <property type="entry name" value="dsRNA-binding domain-like"/>
    <property type="match status" value="1"/>
</dbReference>
<feature type="binding site" evidence="9">
    <location>
        <position position="137"/>
    </location>
    <ligand>
        <name>Mg(2+)</name>
        <dbReference type="ChEBI" id="CHEBI:18420"/>
    </ligand>
</feature>
<reference evidence="12 13" key="1">
    <citation type="submission" date="2019-08" db="EMBL/GenBank/DDBJ databases">
        <title>In-depth cultivation of the pig gut microbiome towards novel bacterial diversity and tailored functional studies.</title>
        <authorList>
            <person name="Wylensek D."/>
            <person name="Hitch T.C.A."/>
            <person name="Clavel T."/>
        </authorList>
    </citation>
    <scope>NUCLEOTIDE SEQUENCE [LARGE SCALE GENOMIC DNA]</scope>
    <source>
        <strain evidence="12 13">NM-380-WT-3C1</strain>
    </source>
</reference>